<sequence length="55" mass="6704">MDKGFNYGFKEPKNNNDKFYEIYRYFESISHREGSAFQELLDYTLKNNTNLKKKK</sequence>
<dbReference type="Proteomes" id="UP001651880">
    <property type="component" value="Unassembled WGS sequence"/>
</dbReference>
<evidence type="ECO:0000313" key="1">
    <source>
        <dbReference type="EMBL" id="MCQ1531439.1"/>
    </source>
</evidence>
<proteinExistence type="predicted"/>
<comment type="caution">
    <text evidence="1">The sequence shown here is derived from an EMBL/GenBank/DDBJ whole genome shotgun (WGS) entry which is preliminary data.</text>
</comment>
<dbReference type="EMBL" id="JAJEKE010000023">
    <property type="protein sequence ID" value="MCQ1531439.1"/>
    <property type="molecule type" value="Genomic_DNA"/>
</dbReference>
<accession>A0ABT1NLF6</accession>
<dbReference type="RefSeq" id="WP_255228979.1">
    <property type="nucleotide sequence ID" value="NZ_JAJEKE010000023.1"/>
</dbReference>
<name>A0ABT1NLF6_9FIRM</name>
<protein>
    <submittedName>
        <fullName evidence="1">Uncharacterized protein</fullName>
    </submittedName>
</protein>
<keyword evidence="2" id="KW-1185">Reference proteome</keyword>
<gene>
    <name evidence="1" type="ORF">LJD61_18155</name>
</gene>
<reference evidence="1 2" key="1">
    <citation type="submission" date="2021-10" db="EMBL/GenBank/DDBJ databases">
        <title>Lutispora strain m25 sp. nov., a thermophilic, non-spore-forming bacterium isolated from a lab-scale methanogenic bioreactor digesting anaerobic sludge.</title>
        <authorList>
            <person name="El Houari A."/>
            <person name="Mcdonald J."/>
        </authorList>
    </citation>
    <scope>NUCLEOTIDE SEQUENCE [LARGE SCALE GENOMIC DNA]</scope>
    <source>
        <strain evidence="2">m25</strain>
    </source>
</reference>
<organism evidence="1 2">
    <name type="scientific">Lutispora saccharofermentans</name>
    <dbReference type="NCBI Taxonomy" id="3024236"/>
    <lineage>
        <taxon>Bacteria</taxon>
        <taxon>Bacillati</taxon>
        <taxon>Bacillota</taxon>
        <taxon>Clostridia</taxon>
        <taxon>Lutisporales</taxon>
        <taxon>Lutisporaceae</taxon>
        <taxon>Lutispora</taxon>
    </lineage>
</organism>
<evidence type="ECO:0000313" key="2">
    <source>
        <dbReference type="Proteomes" id="UP001651880"/>
    </source>
</evidence>